<dbReference type="PANTHER" id="PTHR43261:SF6">
    <property type="entry name" value="ELONGATION FACTOR G-LIKE PROTEIN"/>
    <property type="match status" value="1"/>
</dbReference>
<dbReference type="PANTHER" id="PTHR43261">
    <property type="entry name" value="TRANSLATION ELONGATION FACTOR G-RELATED"/>
    <property type="match status" value="1"/>
</dbReference>
<gene>
    <name evidence="4" type="ORF">H9813_09515</name>
</gene>
<sequence length="695" mass="74851">MKNYANTNIRNILVAGHAGCGKTTLVEALLYTTGALERMGRVEDGNTVSDFDPEEAKRRASLNLAVVPVEYEDVKLNFLDTPGLFDFELGQYEGIQAAGSVLITVSARSGVTVGAEKAYRLAEKLGRSRMVFVSKTDLENANFYKILEELKTKFGPSVCPCVVPTRQEDGTVLYVNLFSQKAFKYEGGKQIQVPLPEMGHRLDGLVEAMSEAVAETDDALMEKFFSGEPFTTEEIVEGLAKGCKSGMITPVFCGSAVNLQALDMLLYNLKVLLPSPAEVPAPVALTAGGDEVKLECDPAAPVAAYVFRTVADPFVGKLSYVKVLSGTLTGDTGLVNARTGETERFGKLLNMRGKKQTDVDSITAGDIGAVTKLSAAQTGDTLCDPARVAALPAATFPNATLSMAIRVTKKGDEGKIGAALARLMEEDRTLTYRVDAETGQQIISGLGEQHLDAVVAKLKAKFGVDVELTAPRVAYRESVRKKCKAQGRHKKQTGGHGQFGDVWIEFEPCDSEELVFEEKVFGGSVPKNYFPAVEKGLRQAAKHGVLAGYPVVGLKATLLDGSYHPVDSSEMAFIMAAKLAYKAALPEAGPVILEPFGTLRAHVPGDNTGDIMGDVTKRRGRVLGMSPDEDGLQVVEAEVPLAEMQDFTTFMRQLTQGRGHFTLDFVRYEPLPSNLEGKVIEEAKKLGNGGAEDEE</sequence>
<dbReference type="InterPro" id="IPR041095">
    <property type="entry name" value="EFG_II"/>
</dbReference>
<dbReference type="PROSITE" id="PS51722">
    <property type="entry name" value="G_TR_2"/>
    <property type="match status" value="1"/>
</dbReference>
<evidence type="ECO:0000256" key="1">
    <source>
        <dbReference type="ARBA" id="ARBA00022741"/>
    </source>
</evidence>
<keyword evidence="4" id="KW-0648">Protein biosynthesis</keyword>
<evidence type="ECO:0000313" key="5">
    <source>
        <dbReference type="Proteomes" id="UP000824035"/>
    </source>
</evidence>
<evidence type="ECO:0000256" key="2">
    <source>
        <dbReference type="ARBA" id="ARBA00023134"/>
    </source>
</evidence>
<dbReference type="Pfam" id="PF00009">
    <property type="entry name" value="GTP_EFTU"/>
    <property type="match status" value="1"/>
</dbReference>
<dbReference type="InterPro" id="IPR035649">
    <property type="entry name" value="EFG_V"/>
</dbReference>
<keyword evidence="2" id="KW-0342">GTP-binding</keyword>
<dbReference type="GO" id="GO:0032790">
    <property type="term" value="P:ribosome disassembly"/>
    <property type="evidence" value="ECO:0007669"/>
    <property type="project" value="TreeGrafter"/>
</dbReference>
<dbReference type="EMBL" id="DXBV01000098">
    <property type="protein sequence ID" value="HIZ31447.1"/>
    <property type="molecule type" value="Genomic_DNA"/>
</dbReference>
<dbReference type="SUPFAM" id="SSF52540">
    <property type="entry name" value="P-loop containing nucleoside triphosphate hydrolases"/>
    <property type="match status" value="1"/>
</dbReference>
<dbReference type="Gene3D" id="2.40.30.10">
    <property type="entry name" value="Translation factors"/>
    <property type="match status" value="1"/>
</dbReference>
<dbReference type="NCBIfam" id="NF009379">
    <property type="entry name" value="PRK12740.1-3"/>
    <property type="match status" value="1"/>
</dbReference>
<dbReference type="SUPFAM" id="SSF50447">
    <property type="entry name" value="Translation proteins"/>
    <property type="match status" value="1"/>
</dbReference>
<dbReference type="SUPFAM" id="SSF54980">
    <property type="entry name" value="EF-G C-terminal domain-like"/>
    <property type="match status" value="2"/>
</dbReference>
<dbReference type="CDD" id="cd01434">
    <property type="entry name" value="EFG_mtEFG1_IV"/>
    <property type="match status" value="1"/>
</dbReference>
<dbReference type="GO" id="GO:0003746">
    <property type="term" value="F:translation elongation factor activity"/>
    <property type="evidence" value="ECO:0007669"/>
    <property type="project" value="UniProtKB-KW"/>
</dbReference>
<dbReference type="GO" id="GO:0005525">
    <property type="term" value="F:GTP binding"/>
    <property type="evidence" value="ECO:0007669"/>
    <property type="project" value="UniProtKB-KW"/>
</dbReference>
<dbReference type="InterPro" id="IPR005517">
    <property type="entry name" value="Transl_elong_EFG/EF2_IV"/>
</dbReference>
<dbReference type="GO" id="GO:0003924">
    <property type="term" value="F:GTPase activity"/>
    <property type="evidence" value="ECO:0007669"/>
    <property type="project" value="InterPro"/>
</dbReference>
<dbReference type="SMART" id="SM00838">
    <property type="entry name" value="EFG_C"/>
    <property type="match status" value="1"/>
</dbReference>
<dbReference type="Gene3D" id="3.40.50.300">
    <property type="entry name" value="P-loop containing nucleotide triphosphate hydrolases"/>
    <property type="match status" value="1"/>
</dbReference>
<dbReference type="Gene3D" id="3.30.70.240">
    <property type="match status" value="1"/>
</dbReference>
<reference evidence="4" key="2">
    <citation type="submission" date="2021-04" db="EMBL/GenBank/DDBJ databases">
        <authorList>
            <person name="Gilroy R."/>
        </authorList>
    </citation>
    <scope>NUCLEOTIDE SEQUENCE</scope>
    <source>
        <strain evidence="4">ChiGjej4B4-18154</strain>
    </source>
</reference>
<protein>
    <submittedName>
        <fullName evidence="4">Elongation factor G</fullName>
    </submittedName>
</protein>
<dbReference type="AlphaFoldDB" id="A0A9D2J086"/>
<dbReference type="Pfam" id="PF03764">
    <property type="entry name" value="EFG_IV"/>
    <property type="match status" value="1"/>
</dbReference>
<evidence type="ECO:0000259" key="3">
    <source>
        <dbReference type="PROSITE" id="PS51722"/>
    </source>
</evidence>
<evidence type="ECO:0000313" key="4">
    <source>
        <dbReference type="EMBL" id="HIZ31447.1"/>
    </source>
</evidence>
<dbReference type="CDD" id="cd03713">
    <property type="entry name" value="EFG_mtEFG_C"/>
    <property type="match status" value="1"/>
</dbReference>
<dbReference type="CDD" id="cd16262">
    <property type="entry name" value="EFG_III"/>
    <property type="match status" value="1"/>
</dbReference>
<organism evidence="4 5">
    <name type="scientific">Candidatus Allofournierella merdipullorum</name>
    <dbReference type="NCBI Taxonomy" id="2838595"/>
    <lineage>
        <taxon>Bacteria</taxon>
        <taxon>Bacillati</taxon>
        <taxon>Bacillota</taxon>
        <taxon>Clostridia</taxon>
        <taxon>Eubacteriales</taxon>
        <taxon>Oscillospiraceae</taxon>
        <taxon>Allofournierella</taxon>
    </lineage>
</organism>
<dbReference type="Gene3D" id="3.30.230.10">
    <property type="match status" value="1"/>
</dbReference>
<dbReference type="FunFam" id="3.30.230.10:FF:000003">
    <property type="entry name" value="Elongation factor G"/>
    <property type="match status" value="1"/>
</dbReference>
<keyword evidence="4" id="KW-0251">Elongation factor</keyword>
<reference evidence="4" key="1">
    <citation type="journal article" date="2021" name="PeerJ">
        <title>Extensive microbial diversity within the chicken gut microbiome revealed by metagenomics and culture.</title>
        <authorList>
            <person name="Gilroy R."/>
            <person name="Ravi A."/>
            <person name="Getino M."/>
            <person name="Pursley I."/>
            <person name="Horton D.L."/>
            <person name="Alikhan N.F."/>
            <person name="Baker D."/>
            <person name="Gharbi K."/>
            <person name="Hall N."/>
            <person name="Watson M."/>
            <person name="Adriaenssens E.M."/>
            <person name="Foster-Nyarko E."/>
            <person name="Jarju S."/>
            <person name="Secka A."/>
            <person name="Antonio M."/>
            <person name="Oren A."/>
            <person name="Chaudhuri R.R."/>
            <person name="La Ragione R."/>
            <person name="Hildebrand F."/>
            <person name="Pallen M.J."/>
        </authorList>
    </citation>
    <scope>NUCLEOTIDE SEQUENCE</scope>
    <source>
        <strain evidence="4">ChiGjej4B4-18154</strain>
    </source>
</reference>
<dbReference type="CDD" id="cd04088">
    <property type="entry name" value="EFG_mtEFG_II"/>
    <property type="match status" value="1"/>
</dbReference>
<dbReference type="SUPFAM" id="SSF54211">
    <property type="entry name" value="Ribosomal protein S5 domain 2-like"/>
    <property type="match status" value="1"/>
</dbReference>
<dbReference type="Pfam" id="PF14492">
    <property type="entry name" value="EFG_III"/>
    <property type="match status" value="1"/>
</dbReference>
<dbReference type="FunFam" id="3.30.70.240:FF:000001">
    <property type="entry name" value="Elongation factor G"/>
    <property type="match status" value="1"/>
</dbReference>
<dbReference type="InterPro" id="IPR053905">
    <property type="entry name" value="EF-G-like_DII"/>
</dbReference>
<accession>A0A9D2J086</accession>
<name>A0A9D2J086_9FIRM</name>
<dbReference type="Proteomes" id="UP000824035">
    <property type="component" value="Unassembled WGS sequence"/>
</dbReference>
<dbReference type="InterPro" id="IPR000795">
    <property type="entry name" value="T_Tr_GTP-bd_dom"/>
</dbReference>
<dbReference type="Pfam" id="PF00679">
    <property type="entry name" value="EFG_C"/>
    <property type="match status" value="1"/>
</dbReference>
<dbReference type="Gene3D" id="3.30.70.870">
    <property type="entry name" value="Elongation Factor G (Translational Gtpase), domain 3"/>
    <property type="match status" value="1"/>
</dbReference>
<dbReference type="InterPro" id="IPR014721">
    <property type="entry name" value="Ribsml_uS5_D2-typ_fold_subgr"/>
</dbReference>
<dbReference type="InterPro" id="IPR047872">
    <property type="entry name" value="EFG_IV"/>
</dbReference>
<dbReference type="Pfam" id="PF22042">
    <property type="entry name" value="EF-G_D2"/>
    <property type="match status" value="1"/>
</dbReference>
<dbReference type="RefSeq" id="WP_394968616.1">
    <property type="nucleotide sequence ID" value="NZ_CALXHM010000024.1"/>
</dbReference>
<keyword evidence="1" id="KW-0547">Nucleotide-binding</keyword>
<dbReference type="SMART" id="SM00889">
    <property type="entry name" value="EFG_IV"/>
    <property type="match status" value="1"/>
</dbReference>
<dbReference type="InterPro" id="IPR027417">
    <property type="entry name" value="P-loop_NTPase"/>
</dbReference>
<dbReference type="InterPro" id="IPR020568">
    <property type="entry name" value="Ribosomal_Su5_D2-typ_SF"/>
</dbReference>
<dbReference type="CDD" id="cd04170">
    <property type="entry name" value="EF-G_bact"/>
    <property type="match status" value="1"/>
</dbReference>
<dbReference type="InterPro" id="IPR035647">
    <property type="entry name" value="EFG_III/V"/>
</dbReference>
<dbReference type="InterPro" id="IPR000640">
    <property type="entry name" value="EFG_V-like"/>
</dbReference>
<dbReference type="InterPro" id="IPR009022">
    <property type="entry name" value="EFG_III"/>
</dbReference>
<dbReference type="InterPro" id="IPR009000">
    <property type="entry name" value="Transl_B-barrel_sf"/>
</dbReference>
<proteinExistence type="predicted"/>
<feature type="domain" description="Tr-type G" evidence="3">
    <location>
        <begin position="7"/>
        <end position="277"/>
    </location>
</feature>
<dbReference type="NCBIfam" id="NF009381">
    <property type="entry name" value="PRK12740.1-5"/>
    <property type="match status" value="1"/>
</dbReference>
<comment type="caution">
    <text evidence="4">The sequence shown here is derived from an EMBL/GenBank/DDBJ whole genome shotgun (WGS) entry which is preliminary data.</text>
</comment>